<keyword evidence="3" id="KW-1185">Reference proteome</keyword>
<organism evidence="2 3">
    <name type="scientific">Marchantia polymorpha</name>
    <name type="common">Common liverwort</name>
    <name type="synonym">Marchantia aquatica</name>
    <dbReference type="NCBI Taxonomy" id="3197"/>
    <lineage>
        <taxon>Eukaryota</taxon>
        <taxon>Viridiplantae</taxon>
        <taxon>Streptophyta</taxon>
        <taxon>Embryophyta</taxon>
        <taxon>Marchantiophyta</taxon>
        <taxon>Marchantiopsida</taxon>
        <taxon>Marchantiidae</taxon>
        <taxon>Marchantiales</taxon>
        <taxon>Marchantiaceae</taxon>
        <taxon>Marchantia</taxon>
    </lineage>
</organism>
<feature type="region of interest" description="Disordered" evidence="1">
    <location>
        <begin position="1"/>
        <end position="84"/>
    </location>
</feature>
<evidence type="ECO:0000256" key="1">
    <source>
        <dbReference type="SAM" id="MobiDB-lite"/>
    </source>
</evidence>
<dbReference type="Gramene" id="Mp2g06510.1">
    <property type="protein sequence ID" value="Mp2g06510.1.cds"/>
    <property type="gene ID" value="Mp2g06510"/>
</dbReference>
<dbReference type="Proteomes" id="UP000244005">
    <property type="component" value="Unassembled WGS sequence"/>
</dbReference>
<feature type="compositionally biased region" description="Basic and acidic residues" evidence="1">
    <location>
        <begin position="66"/>
        <end position="80"/>
    </location>
</feature>
<gene>
    <name evidence="2" type="ORF">MARPO_0021s0106</name>
</gene>
<dbReference type="AlphaFoldDB" id="A0A2R6XDW3"/>
<dbReference type="EMBL" id="KZ772693">
    <property type="protein sequence ID" value="PTQ44249.1"/>
    <property type="molecule type" value="Genomic_DNA"/>
</dbReference>
<sequence>MLRATGAFSHPHSPLPLPLPSRPRRSPSANGLPPPAQTLTDTHTHTHRAKQAPAGDRRKGGGGSDADTHSAQTDRQRRGEVSLFDPSGPSGLIYYHYLGPSSCAARVLKRSSPLAPLGSPDSWNEEKPRLVFFLSARALPSKVQAYSLVCLGLDAIASRLVLVRCAMREYSSSMAMSQICPCCLFAAVIFFVVCPFEDVHAKSSFESGARFEVGQRAFRFELTIVWGQR</sequence>
<proteinExistence type="predicted"/>
<protein>
    <submittedName>
        <fullName evidence="2">Uncharacterized protein</fullName>
    </submittedName>
</protein>
<accession>A0A2R6XDW3</accession>
<name>A0A2R6XDW3_MARPO</name>
<evidence type="ECO:0000313" key="2">
    <source>
        <dbReference type="EMBL" id="PTQ44249.1"/>
    </source>
</evidence>
<reference evidence="3" key="1">
    <citation type="journal article" date="2017" name="Cell">
        <title>Insights into land plant evolution garnered from the Marchantia polymorpha genome.</title>
        <authorList>
            <person name="Bowman J.L."/>
            <person name="Kohchi T."/>
            <person name="Yamato K.T."/>
            <person name="Jenkins J."/>
            <person name="Shu S."/>
            <person name="Ishizaki K."/>
            <person name="Yamaoka S."/>
            <person name="Nishihama R."/>
            <person name="Nakamura Y."/>
            <person name="Berger F."/>
            <person name="Adam C."/>
            <person name="Aki S.S."/>
            <person name="Althoff F."/>
            <person name="Araki T."/>
            <person name="Arteaga-Vazquez M.A."/>
            <person name="Balasubrmanian S."/>
            <person name="Barry K."/>
            <person name="Bauer D."/>
            <person name="Boehm C.R."/>
            <person name="Briginshaw L."/>
            <person name="Caballero-Perez J."/>
            <person name="Catarino B."/>
            <person name="Chen F."/>
            <person name="Chiyoda S."/>
            <person name="Chovatia M."/>
            <person name="Davies K.M."/>
            <person name="Delmans M."/>
            <person name="Demura T."/>
            <person name="Dierschke T."/>
            <person name="Dolan L."/>
            <person name="Dorantes-Acosta A.E."/>
            <person name="Eklund D.M."/>
            <person name="Florent S.N."/>
            <person name="Flores-Sandoval E."/>
            <person name="Fujiyama A."/>
            <person name="Fukuzawa H."/>
            <person name="Galik B."/>
            <person name="Grimanelli D."/>
            <person name="Grimwood J."/>
            <person name="Grossniklaus U."/>
            <person name="Hamada T."/>
            <person name="Haseloff J."/>
            <person name="Hetherington A.J."/>
            <person name="Higo A."/>
            <person name="Hirakawa Y."/>
            <person name="Hundley H.N."/>
            <person name="Ikeda Y."/>
            <person name="Inoue K."/>
            <person name="Inoue S.I."/>
            <person name="Ishida S."/>
            <person name="Jia Q."/>
            <person name="Kakita M."/>
            <person name="Kanazawa T."/>
            <person name="Kawai Y."/>
            <person name="Kawashima T."/>
            <person name="Kennedy M."/>
            <person name="Kinose K."/>
            <person name="Kinoshita T."/>
            <person name="Kohara Y."/>
            <person name="Koide E."/>
            <person name="Komatsu K."/>
            <person name="Kopischke S."/>
            <person name="Kubo M."/>
            <person name="Kyozuka J."/>
            <person name="Lagercrantz U."/>
            <person name="Lin S.S."/>
            <person name="Lindquist E."/>
            <person name="Lipzen A.M."/>
            <person name="Lu C.W."/>
            <person name="De Luna E."/>
            <person name="Martienssen R.A."/>
            <person name="Minamino N."/>
            <person name="Mizutani M."/>
            <person name="Mizutani M."/>
            <person name="Mochizuki N."/>
            <person name="Monte I."/>
            <person name="Mosher R."/>
            <person name="Nagasaki H."/>
            <person name="Nakagami H."/>
            <person name="Naramoto S."/>
            <person name="Nishitani K."/>
            <person name="Ohtani M."/>
            <person name="Okamoto T."/>
            <person name="Okumura M."/>
            <person name="Phillips J."/>
            <person name="Pollak B."/>
            <person name="Reinders A."/>
            <person name="Rovekamp M."/>
            <person name="Sano R."/>
            <person name="Sawa S."/>
            <person name="Schmid M.W."/>
            <person name="Shirakawa M."/>
            <person name="Solano R."/>
            <person name="Spunde A."/>
            <person name="Suetsugu N."/>
            <person name="Sugano S."/>
            <person name="Sugiyama A."/>
            <person name="Sun R."/>
            <person name="Suzuki Y."/>
            <person name="Takenaka M."/>
            <person name="Takezawa D."/>
            <person name="Tomogane H."/>
            <person name="Tsuzuki M."/>
            <person name="Ueda T."/>
            <person name="Umeda M."/>
            <person name="Ward J.M."/>
            <person name="Watanabe Y."/>
            <person name="Yazaki K."/>
            <person name="Yokoyama R."/>
            <person name="Yoshitake Y."/>
            <person name="Yotsui I."/>
            <person name="Zachgo S."/>
            <person name="Schmutz J."/>
        </authorList>
    </citation>
    <scope>NUCLEOTIDE SEQUENCE [LARGE SCALE GENOMIC DNA]</scope>
    <source>
        <strain evidence="3">Tak-1</strain>
    </source>
</reference>
<evidence type="ECO:0000313" key="3">
    <source>
        <dbReference type="Proteomes" id="UP000244005"/>
    </source>
</evidence>